<feature type="compositionally biased region" description="Basic and acidic residues" evidence="1">
    <location>
        <begin position="389"/>
        <end position="399"/>
    </location>
</feature>
<dbReference type="EMBL" id="QEAP01000111">
    <property type="protein sequence ID" value="TPX74733.1"/>
    <property type="molecule type" value="Genomic_DNA"/>
</dbReference>
<reference evidence="2 3" key="1">
    <citation type="journal article" date="2019" name="Sci. Rep.">
        <title>Comparative genomics of chytrid fungi reveal insights into the obligate biotrophic and pathogenic lifestyle of Synchytrium endobioticum.</title>
        <authorList>
            <person name="van de Vossenberg B.T.L.H."/>
            <person name="Warris S."/>
            <person name="Nguyen H.D.T."/>
            <person name="van Gent-Pelzer M.P.E."/>
            <person name="Joly D.L."/>
            <person name="van de Geest H.C."/>
            <person name="Bonants P.J.M."/>
            <person name="Smith D.S."/>
            <person name="Levesque C.A."/>
            <person name="van der Lee T.A.J."/>
        </authorList>
    </citation>
    <scope>NUCLEOTIDE SEQUENCE [LARGE SCALE GENOMIC DNA]</scope>
    <source>
        <strain evidence="2 3">CBS 675.73</strain>
    </source>
</reference>
<dbReference type="STRING" id="246404.A0A507FET4"/>
<dbReference type="GO" id="GO:0016538">
    <property type="term" value="F:cyclin-dependent protein serine/threonine kinase regulator activity"/>
    <property type="evidence" value="ECO:0007669"/>
    <property type="project" value="TreeGrafter"/>
</dbReference>
<dbReference type="AlphaFoldDB" id="A0A507FET4"/>
<evidence type="ECO:0008006" key="4">
    <source>
        <dbReference type="Google" id="ProtNLM"/>
    </source>
</evidence>
<dbReference type="Proteomes" id="UP000320333">
    <property type="component" value="Unassembled WGS sequence"/>
</dbReference>
<proteinExistence type="predicted"/>
<dbReference type="Gene3D" id="1.10.472.10">
    <property type="entry name" value="Cyclin-like"/>
    <property type="match status" value="1"/>
</dbReference>
<keyword evidence="3" id="KW-1185">Reference proteome</keyword>
<dbReference type="GO" id="GO:0000307">
    <property type="term" value="C:cyclin-dependent protein kinase holoenzyme complex"/>
    <property type="evidence" value="ECO:0007669"/>
    <property type="project" value="TreeGrafter"/>
</dbReference>
<feature type="region of interest" description="Disordered" evidence="1">
    <location>
        <begin position="323"/>
        <end position="420"/>
    </location>
</feature>
<evidence type="ECO:0000313" key="3">
    <source>
        <dbReference type="Proteomes" id="UP000320333"/>
    </source>
</evidence>
<sequence>MNYVHATISPLVSRAATLSTQFLAVVTDTSLEANCTASVNAQPDGSLGLACSAVNSASCHALGNSTNGPPEEPRRSAKTSNTENERLYAPGYVREQIPRLSCFISLLVYHVWTSKTLSQTLDVRNRNQFMITFVKNILEITRIPLPVVTLAVKYIQRLRRLRGTTVTSPGDETRTFSVALILAQKYSDDTPYGNRMWGKVLGLSSTELTRLEISFLGSVGYNLYVDENEYGAFCKGVQALAREWNASLMTDEERQMSLRGAYDMRGGVKSGLPVLRVSTDGDAAKVNGAPAAPSMCTPTSPCSGMGRENEGVAHLVLGVSPTSTISEADADEDCDWATPSESRSRTDSHKQHNRCSSSKPNSSVPTPASSLPNGAFAPHAFVSPNPSHFVDRSQEKDQIHPPAGSAPSPSMCHQGNTRSKGVPAMILSPMPGFTNLVIATPAPFHAGAPPGTFMPITTGGSYVLIAPQIVFVNNSHAMPVMGQYTAHPHLSVHSRTHSRASSETSSTGDARQNKRFKLN</sequence>
<organism evidence="2 3">
    <name type="scientific">Chytriomyces confervae</name>
    <dbReference type="NCBI Taxonomy" id="246404"/>
    <lineage>
        <taxon>Eukaryota</taxon>
        <taxon>Fungi</taxon>
        <taxon>Fungi incertae sedis</taxon>
        <taxon>Chytridiomycota</taxon>
        <taxon>Chytridiomycota incertae sedis</taxon>
        <taxon>Chytridiomycetes</taxon>
        <taxon>Chytridiales</taxon>
        <taxon>Chytriomycetaceae</taxon>
        <taxon>Chytriomyces</taxon>
    </lineage>
</organism>
<dbReference type="PANTHER" id="PTHR15615:SF27">
    <property type="entry name" value="PHO85 CYCLIN CLG1"/>
    <property type="match status" value="1"/>
</dbReference>
<dbReference type="InterPro" id="IPR013922">
    <property type="entry name" value="Cyclin_PHO80-like"/>
</dbReference>
<name>A0A507FET4_9FUNG</name>
<evidence type="ECO:0000313" key="2">
    <source>
        <dbReference type="EMBL" id="TPX74733.1"/>
    </source>
</evidence>
<dbReference type="PANTHER" id="PTHR15615">
    <property type="match status" value="1"/>
</dbReference>
<dbReference type="Pfam" id="PF08613">
    <property type="entry name" value="Cyclin"/>
    <property type="match status" value="1"/>
</dbReference>
<feature type="compositionally biased region" description="Polar residues" evidence="1">
    <location>
        <begin position="407"/>
        <end position="419"/>
    </location>
</feature>
<dbReference type="CDD" id="cd20557">
    <property type="entry name" value="CYCLIN_ScPCL1-like"/>
    <property type="match status" value="1"/>
</dbReference>
<feature type="region of interest" description="Disordered" evidence="1">
    <location>
        <begin position="62"/>
        <end position="83"/>
    </location>
</feature>
<dbReference type="OrthoDB" id="244495at2759"/>
<feature type="compositionally biased region" description="Polar residues" evidence="1">
    <location>
        <begin position="499"/>
        <end position="510"/>
    </location>
</feature>
<comment type="caution">
    <text evidence="2">The sequence shown here is derived from an EMBL/GenBank/DDBJ whole genome shotgun (WGS) entry which is preliminary data.</text>
</comment>
<evidence type="ECO:0000256" key="1">
    <source>
        <dbReference type="SAM" id="MobiDB-lite"/>
    </source>
</evidence>
<feature type="compositionally biased region" description="Polar residues" evidence="1">
    <location>
        <begin position="354"/>
        <end position="372"/>
    </location>
</feature>
<accession>A0A507FET4</accession>
<gene>
    <name evidence="2" type="ORF">CcCBS67573_g04006</name>
</gene>
<protein>
    <recommendedName>
        <fullName evidence="4">Cyclin N-terminal domain-containing protein</fullName>
    </recommendedName>
</protein>
<dbReference type="GO" id="GO:0005634">
    <property type="term" value="C:nucleus"/>
    <property type="evidence" value="ECO:0007669"/>
    <property type="project" value="TreeGrafter"/>
</dbReference>
<feature type="region of interest" description="Disordered" evidence="1">
    <location>
        <begin position="490"/>
        <end position="519"/>
    </location>
</feature>
<dbReference type="GO" id="GO:0019901">
    <property type="term" value="F:protein kinase binding"/>
    <property type="evidence" value="ECO:0007669"/>
    <property type="project" value="InterPro"/>
</dbReference>